<keyword evidence="3" id="KW-1185">Reference proteome</keyword>
<accession>A0ABY4MG91</accession>
<gene>
    <name evidence="2" type="ORF">K9S39_36935</name>
</gene>
<name>A0ABY4MG91_9ACTN</name>
<dbReference type="Gene3D" id="3.40.630.30">
    <property type="match status" value="1"/>
</dbReference>
<dbReference type="InterPro" id="IPR000182">
    <property type="entry name" value="GNAT_dom"/>
</dbReference>
<protein>
    <submittedName>
        <fullName evidence="2">GNAT family N-acetyltransferase</fullName>
    </submittedName>
</protein>
<dbReference type="CDD" id="cd04301">
    <property type="entry name" value="NAT_SF"/>
    <property type="match status" value="1"/>
</dbReference>
<dbReference type="InterPro" id="IPR016181">
    <property type="entry name" value="Acyl_CoA_acyltransferase"/>
</dbReference>
<sequence>MRAATMPAPVLVCETDDNETWLLLRLGDRFVGYLDVIDCGDELWVMEVGVHPDHRGHGHGTRLLKALLDGNPGSQIALSCGSFAPGHVWRRAPEGLTDPVLAAWYARHGFRLEPDDEDGRRMVRLP</sequence>
<dbReference type="SUPFAM" id="SSF55729">
    <property type="entry name" value="Acyl-CoA N-acyltransferases (Nat)"/>
    <property type="match status" value="1"/>
</dbReference>
<reference evidence="2" key="1">
    <citation type="submission" date="2021-10" db="EMBL/GenBank/DDBJ databases">
        <title>Streptomyces nigrumlapis sp.nov.,an antimicrobial producing actinobacterium isolated from Black Gobi rocks.</title>
        <authorList>
            <person name="Wen Y."/>
            <person name="Zhang W."/>
            <person name="Liu X.G."/>
        </authorList>
    </citation>
    <scope>NUCLEOTIDE SEQUENCE</scope>
    <source>
        <strain evidence="2">ST13-2-2</strain>
    </source>
</reference>
<evidence type="ECO:0000313" key="3">
    <source>
        <dbReference type="Proteomes" id="UP000830115"/>
    </source>
</evidence>
<dbReference type="PROSITE" id="PS51186">
    <property type="entry name" value="GNAT"/>
    <property type="match status" value="1"/>
</dbReference>
<dbReference type="EMBL" id="CP086322">
    <property type="protein sequence ID" value="UQA96717.1"/>
    <property type="molecule type" value="Genomic_DNA"/>
</dbReference>
<evidence type="ECO:0000313" key="2">
    <source>
        <dbReference type="EMBL" id="UQA96717.1"/>
    </source>
</evidence>
<proteinExistence type="predicted"/>
<organism evidence="2 3">
    <name type="scientific">Streptomyces halobius</name>
    <dbReference type="NCBI Taxonomy" id="2879846"/>
    <lineage>
        <taxon>Bacteria</taxon>
        <taxon>Bacillati</taxon>
        <taxon>Actinomycetota</taxon>
        <taxon>Actinomycetes</taxon>
        <taxon>Kitasatosporales</taxon>
        <taxon>Streptomycetaceae</taxon>
        <taxon>Streptomyces</taxon>
    </lineage>
</organism>
<evidence type="ECO:0000259" key="1">
    <source>
        <dbReference type="PROSITE" id="PS51186"/>
    </source>
</evidence>
<feature type="domain" description="N-acetyltransferase" evidence="1">
    <location>
        <begin position="1"/>
        <end position="126"/>
    </location>
</feature>
<dbReference type="Proteomes" id="UP000830115">
    <property type="component" value="Chromosome"/>
</dbReference>
<dbReference type="RefSeq" id="WP_248867640.1">
    <property type="nucleotide sequence ID" value="NZ_CP086322.1"/>
</dbReference>
<dbReference type="Pfam" id="PF13508">
    <property type="entry name" value="Acetyltransf_7"/>
    <property type="match status" value="1"/>
</dbReference>